<dbReference type="AlphaFoldDB" id="A0A7Z8YPH5"/>
<keyword evidence="1" id="KW-0805">Transcription regulation</keyword>
<sequence length="322" mass="38018">MRYEFSVVNLGIMEYKLNEYNILELLTEYPATYFSIGSGGYFHHTQINTENFTLFQNQIFSGEKTIHLDGESSVPSLEIQINIGENDIPFYINPSQRKIAKKLHCNLLYINGEKSRVSFQAQQEYKTFDVHMPLHRIFEYYGNNAIIDKFIKRIENQEPAMLFDEYLPISHTVYEPIRGIKQCNLPDFLKKEYLNIKVQEIFLSILSESERSFDPNSISLKDQKLLLQVKNLMEQNIEKPLTIIELSRLVGMNDNKLKILFKRYFGCTIFEYFQQYRMHKAKMYLEQKELTIKEIAYQLGYSNTANFSNAFKRFWGISPSEK</sequence>
<dbReference type="EMBL" id="UYIV01000001">
    <property type="protein sequence ID" value="VDH04953.1"/>
    <property type="molecule type" value="Genomic_DNA"/>
</dbReference>
<keyword evidence="3" id="KW-0804">Transcription</keyword>
<dbReference type="InterPro" id="IPR018060">
    <property type="entry name" value="HTH_AraC"/>
</dbReference>
<dbReference type="Proteomes" id="UP000270205">
    <property type="component" value="Unassembled WGS sequence"/>
</dbReference>
<dbReference type="PANTHER" id="PTHR47893:SF1">
    <property type="entry name" value="REGULATORY PROTEIN PCHR"/>
    <property type="match status" value="1"/>
</dbReference>
<feature type="domain" description="HTH araC/xylS-type" evidence="4">
    <location>
        <begin position="227"/>
        <end position="322"/>
    </location>
</feature>
<dbReference type="InterPro" id="IPR018062">
    <property type="entry name" value="HTH_AraC-typ_CS"/>
</dbReference>
<dbReference type="GO" id="GO:0003700">
    <property type="term" value="F:DNA-binding transcription factor activity"/>
    <property type="evidence" value="ECO:0007669"/>
    <property type="project" value="InterPro"/>
</dbReference>
<evidence type="ECO:0000256" key="1">
    <source>
        <dbReference type="ARBA" id="ARBA00023015"/>
    </source>
</evidence>
<proteinExistence type="predicted"/>
<reference evidence="5 6" key="1">
    <citation type="submission" date="2018-11" db="EMBL/GenBank/DDBJ databases">
        <authorList>
            <consortium name="Pathogen Informatics"/>
        </authorList>
    </citation>
    <scope>NUCLEOTIDE SEQUENCE [LARGE SCALE GENOMIC DNA]</scope>
    <source>
        <strain evidence="5 6">NCTC12929</strain>
    </source>
</reference>
<dbReference type="Gene3D" id="1.10.10.60">
    <property type="entry name" value="Homeodomain-like"/>
    <property type="match status" value="2"/>
</dbReference>
<dbReference type="SMART" id="SM00342">
    <property type="entry name" value="HTH_ARAC"/>
    <property type="match status" value="1"/>
</dbReference>
<dbReference type="InterPro" id="IPR020449">
    <property type="entry name" value="Tscrpt_reg_AraC-type_HTH"/>
</dbReference>
<comment type="caution">
    <text evidence="5">The sequence shown here is derived from an EMBL/GenBank/DDBJ whole genome shotgun (WGS) entry which is preliminary data.</text>
</comment>
<dbReference type="PROSITE" id="PS01124">
    <property type="entry name" value="HTH_ARAC_FAMILY_2"/>
    <property type="match status" value="1"/>
</dbReference>
<dbReference type="GO" id="GO:0043565">
    <property type="term" value="F:sequence-specific DNA binding"/>
    <property type="evidence" value="ECO:0007669"/>
    <property type="project" value="InterPro"/>
</dbReference>
<name>A0A7Z8YPH5_9FLAO</name>
<gene>
    <name evidence="5" type="primary">btr</name>
    <name evidence="5" type="ORF">NCTC12929_01691</name>
</gene>
<accession>A0A7Z8YPH5</accession>
<dbReference type="PANTHER" id="PTHR47893">
    <property type="entry name" value="REGULATORY PROTEIN PCHR"/>
    <property type="match status" value="1"/>
</dbReference>
<dbReference type="Pfam" id="PF12833">
    <property type="entry name" value="HTH_18"/>
    <property type="match status" value="1"/>
</dbReference>
<dbReference type="InterPro" id="IPR053142">
    <property type="entry name" value="PchR_regulatory_protein"/>
</dbReference>
<evidence type="ECO:0000256" key="3">
    <source>
        <dbReference type="ARBA" id="ARBA00023163"/>
    </source>
</evidence>
<evidence type="ECO:0000313" key="6">
    <source>
        <dbReference type="Proteomes" id="UP000270205"/>
    </source>
</evidence>
<dbReference type="InterPro" id="IPR009057">
    <property type="entry name" value="Homeodomain-like_sf"/>
</dbReference>
<protein>
    <submittedName>
        <fullName evidence="5">AraC family transcriptional regulator</fullName>
    </submittedName>
</protein>
<dbReference type="PRINTS" id="PR00032">
    <property type="entry name" value="HTHARAC"/>
</dbReference>
<evidence type="ECO:0000313" key="5">
    <source>
        <dbReference type="EMBL" id="VDH04953.1"/>
    </source>
</evidence>
<organism evidence="5 6">
    <name type="scientific">Bergeyella zoohelcum</name>
    <dbReference type="NCBI Taxonomy" id="1015"/>
    <lineage>
        <taxon>Bacteria</taxon>
        <taxon>Pseudomonadati</taxon>
        <taxon>Bacteroidota</taxon>
        <taxon>Flavobacteriia</taxon>
        <taxon>Flavobacteriales</taxon>
        <taxon>Weeksellaceae</taxon>
        <taxon>Bergeyella</taxon>
    </lineage>
</organism>
<keyword evidence="2" id="KW-0238">DNA-binding</keyword>
<evidence type="ECO:0000259" key="4">
    <source>
        <dbReference type="PROSITE" id="PS01124"/>
    </source>
</evidence>
<evidence type="ECO:0000256" key="2">
    <source>
        <dbReference type="ARBA" id="ARBA00023125"/>
    </source>
</evidence>
<dbReference type="PROSITE" id="PS00041">
    <property type="entry name" value="HTH_ARAC_FAMILY_1"/>
    <property type="match status" value="1"/>
</dbReference>
<dbReference type="SUPFAM" id="SSF46689">
    <property type="entry name" value="Homeodomain-like"/>
    <property type="match status" value="2"/>
</dbReference>